<sequence length="38" mass="4306">MRTGIIPLSPIGSVSRFTVLKLLTTIITYFFRISRPLP</sequence>
<organism evidence="1">
    <name type="scientific">Dulem virus 31</name>
    <dbReference type="NCBI Taxonomy" id="3145749"/>
    <lineage>
        <taxon>Viruses</taxon>
        <taxon>Monodnaviria</taxon>
        <taxon>Sangervirae</taxon>
        <taxon>Phixviricota</taxon>
        <taxon>Malgrandaviricetes</taxon>
        <taxon>Petitvirales</taxon>
        <taxon>Microviridae</taxon>
        <taxon>Microvirus</taxon>
    </lineage>
</organism>
<protein>
    <submittedName>
        <fullName evidence="1">Uncharacterized protein</fullName>
    </submittedName>
</protein>
<evidence type="ECO:0000313" key="1">
    <source>
        <dbReference type="EMBL" id="XCD03073.1"/>
    </source>
</evidence>
<name>A0AAU8AT55_9VIRU</name>
<reference evidence="1" key="1">
    <citation type="submission" date="2024-03" db="EMBL/GenBank/DDBJ databases">
        <title>Diverse circular DNA viruses in blood, oral, and fecal samples of captive lemurs.</title>
        <authorList>
            <person name="Paietta E.N."/>
            <person name="Kraberger S."/>
            <person name="Lund M.C."/>
            <person name="Custer J.M."/>
            <person name="Vargas K.M."/>
            <person name="Ehmke E.E."/>
            <person name="Yoder A.D."/>
            <person name="Varsani A."/>
        </authorList>
    </citation>
    <scope>NUCLEOTIDE SEQUENCE</scope>
    <source>
        <strain evidence="1">Duke_17_45</strain>
    </source>
</reference>
<accession>A0AAU8AT55</accession>
<dbReference type="EMBL" id="PP511318">
    <property type="protein sequence ID" value="XCD03073.1"/>
    <property type="molecule type" value="Genomic_DNA"/>
</dbReference>
<proteinExistence type="predicted"/>